<dbReference type="PANTHER" id="PTHR34223">
    <property type="entry name" value="OS11G0201299 PROTEIN"/>
    <property type="match status" value="1"/>
</dbReference>
<dbReference type="Gene3D" id="1.20.1280.50">
    <property type="match status" value="1"/>
</dbReference>
<dbReference type="AlphaFoldDB" id="A0A5J9VG36"/>
<dbReference type="Proteomes" id="UP000324897">
    <property type="component" value="Unassembled WGS sequence"/>
</dbReference>
<evidence type="ECO:0008006" key="3">
    <source>
        <dbReference type="Google" id="ProtNLM"/>
    </source>
</evidence>
<name>A0A5J9VG36_9POAL</name>
<dbReference type="OrthoDB" id="657590at2759"/>
<dbReference type="SUPFAM" id="SSF81383">
    <property type="entry name" value="F-box domain"/>
    <property type="match status" value="1"/>
</dbReference>
<feature type="non-terminal residue" evidence="1">
    <location>
        <position position="1"/>
    </location>
</feature>
<accession>A0A5J9VG36</accession>
<dbReference type="InterPro" id="IPR053197">
    <property type="entry name" value="F-box_SCFL_complex_component"/>
</dbReference>
<dbReference type="PANTHER" id="PTHR34223:SF51">
    <property type="entry name" value="OS06G0556300 PROTEIN"/>
    <property type="match status" value="1"/>
</dbReference>
<organism evidence="1 2">
    <name type="scientific">Eragrostis curvula</name>
    <name type="common">weeping love grass</name>
    <dbReference type="NCBI Taxonomy" id="38414"/>
    <lineage>
        <taxon>Eukaryota</taxon>
        <taxon>Viridiplantae</taxon>
        <taxon>Streptophyta</taxon>
        <taxon>Embryophyta</taxon>
        <taxon>Tracheophyta</taxon>
        <taxon>Spermatophyta</taxon>
        <taxon>Magnoliopsida</taxon>
        <taxon>Liliopsida</taxon>
        <taxon>Poales</taxon>
        <taxon>Poaceae</taxon>
        <taxon>PACMAD clade</taxon>
        <taxon>Chloridoideae</taxon>
        <taxon>Eragrostideae</taxon>
        <taxon>Eragrostidinae</taxon>
        <taxon>Eragrostis</taxon>
    </lineage>
</organism>
<dbReference type="Gramene" id="TVU34391">
    <property type="protein sequence ID" value="TVU34391"/>
    <property type="gene ID" value="EJB05_16223"/>
</dbReference>
<protein>
    <recommendedName>
        <fullName evidence="3">F-box domain-containing protein</fullName>
    </recommendedName>
</protein>
<proteinExistence type="predicted"/>
<dbReference type="InterPro" id="IPR036047">
    <property type="entry name" value="F-box-like_dom_sf"/>
</dbReference>
<sequence>MTVPRQSKRWRRQEPWVAPSDGADHITGLPLELRARIASFLPFRQVGQLSSLSRPWRRIHDHTPVVRLELHNFLFLTDEFPGLLFLDQSLAAALRRRSRCRGEEEEGKGTKKVDTLRIFYSGFTDQRARRHADRIIELADARALRVELPNGGDASCAVAWALRLPPSARELAVLAFHHLSPAVAGPGAAALRDLRLVNVVIRGAWPCLPSLEALTLDNLVVEAPLFPPGTFPRLEDLCVSVSEIRLPEPDRVDIRMPHLERLELDHVGPLGDVTVVAPALEVLIVNCNVGCESDYRSFTLRAPRLRGLAWHNQFAERMDMDVGSPGGVAEGVIELTWNGAFLRRSSKEYRVLMMRMLEGLLPELPLEQLADAVRPYIALDKYMVDGTDEDELLPEEKLTCDLDALMSSLQI</sequence>
<dbReference type="EMBL" id="RWGY01000009">
    <property type="protein sequence ID" value="TVU34391.1"/>
    <property type="molecule type" value="Genomic_DNA"/>
</dbReference>
<evidence type="ECO:0000313" key="1">
    <source>
        <dbReference type="EMBL" id="TVU34391.1"/>
    </source>
</evidence>
<reference evidence="1 2" key="1">
    <citation type="journal article" date="2019" name="Sci. Rep.">
        <title>A high-quality genome of Eragrostis curvula grass provides insights into Poaceae evolution and supports new strategies to enhance forage quality.</title>
        <authorList>
            <person name="Carballo J."/>
            <person name="Santos B.A.C.M."/>
            <person name="Zappacosta D."/>
            <person name="Garbus I."/>
            <person name="Selva J.P."/>
            <person name="Gallo C.A."/>
            <person name="Diaz A."/>
            <person name="Albertini E."/>
            <person name="Caccamo M."/>
            <person name="Echenique V."/>
        </authorList>
    </citation>
    <scope>NUCLEOTIDE SEQUENCE [LARGE SCALE GENOMIC DNA]</scope>
    <source>
        <strain evidence="2">cv. Victoria</strain>
        <tissue evidence="1">Leaf</tissue>
    </source>
</reference>
<gene>
    <name evidence="1" type="ORF">EJB05_16223</name>
</gene>
<evidence type="ECO:0000313" key="2">
    <source>
        <dbReference type="Proteomes" id="UP000324897"/>
    </source>
</evidence>
<comment type="caution">
    <text evidence="1">The sequence shown here is derived from an EMBL/GenBank/DDBJ whole genome shotgun (WGS) entry which is preliminary data.</text>
</comment>
<keyword evidence="2" id="KW-1185">Reference proteome</keyword>